<keyword evidence="11" id="KW-1185">Reference proteome</keyword>
<comment type="caution">
    <text evidence="10">The sequence shown here is derived from an EMBL/GenBank/DDBJ whole genome shotgun (WGS) entry which is preliminary data.</text>
</comment>
<evidence type="ECO:0000256" key="7">
    <source>
        <dbReference type="ARBA" id="ARBA00023306"/>
    </source>
</evidence>
<evidence type="ECO:0000256" key="2">
    <source>
        <dbReference type="ARBA" id="ARBA00005498"/>
    </source>
</evidence>
<evidence type="ECO:0000313" key="11">
    <source>
        <dbReference type="Proteomes" id="UP001196413"/>
    </source>
</evidence>
<evidence type="ECO:0000256" key="5">
    <source>
        <dbReference type="ARBA" id="ARBA00022776"/>
    </source>
</evidence>
<name>A0AAD5M9L6_PARTN</name>
<evidence type="ECO:0000256" key="3">
    <source>
        <dbReference type="ARBA" id="ARBA00022454"/>
    </source>
</evidence>
<comment type="similarity">
    <text evidence="2">Belongs to the NUF2 family.</text>
</comment>
<dbReference type="Gene3D" id="1.10.418.60">
    <property type="entry name" value="Ncd80 complex, Nuf2 subunit"/>
    <property type="match status" value="1"/>
</dbReference>
<proteinExistence type="inferred from homology"/>
<protein>
    <recommendedName>
        <fullName evidence="9">Kinetochore protein Nuf2 N-terminal domain-containing protein</fullName>
    </recommendedName>
</protein>
<dbReference type="InterPro" id="IPR005549">
    <property type="entry name" value="Kinetochore_Nuf2_N"/>
</dbReference>
<evidence type="ECO:0000256" key="1">
    <source>
        <dbReference type="ARBA" id="ARBA00004584"/>
    </source>
</evidence>
<dbReference type="AlphaFoldDB" id="A0AAD5M9L6"/>
<dbReference type="Proteomes" id="UP001196413">
    <property type="component" value="Unassembled WGS sequence"/>
</dbReference>
<dbReference type="GO" id="GO:0031262">
    <property type="term" value="C:Ndc80 complex"/>
    <property type="evidence" value="ECO:0007669"/>
    <property type="project" value="InterPro"/>
</dbReference>
<dbReference type="Pfam" id="PF03800">
    <property type="entry name" value="Nuf2"/>
    <property type="match status" value="1"/>
</dbReference>
<evidence type="ECO:0000256" key="8">
    <source>
        <dbReference type="ARBA" id="ARBA00023328"/>
    </source>
</evidence>
<feature type="domain" description="Kinetochore protein Nuf2 N-terminal" evidence="9">
    <location>
        <begin position="62"/>
        <end position="159"/>
    </location>
</feature>
<evidence type="ECO:0000313" key="10">
    <source>
        <dbReference type="EMBL" id="KAJ1354585.1"/>
    </source>
</evidence>
<organism evidence="10 11">
    <name type="scientific">Parelaphostrongylus tenuis</name>
    <name type="common">Meningeal worm</name>
    <dbReference type="NCBI Taxonomy" id="148309"/>
    <lineage>
        <taxon>Eukaryota</taxon>
        <taxon>Metazoa</taxon>
        <taxon>Ecdysozoa</taxon>
        <taxon>Nematoda</taxon>
        <taxon>Chromadorea</taxon>
        <taxon>Rhabditida</taxon>
        <taxon>Rhabditina</taxon>
        <taxon>Rhabditomorpha</taxon>
        <taxon>Strongyloidea</taxon>
        <taxon>Metastrongylidae</taxon>
        <taxon>Parelaphostrongylus</taxon>
    </lineage>
</organism>
<keyword evidence="8" id="KW-0137">Centromere</keyword>
<dbReference type="EMBL" id="JAHQIW010002124">
    <property type="protein sequence ID" value="KAJ1354585.1"/>
    <property type="molecule type" value="Genomic_DNA"/>
</dbReference>
<accession>A0AAD5M9L6</accession>
<keyword evidence="4" id="KW-0132">Cell division</keyword>
<dbReference type="GO" id="GO:0051301">
    <property type="term" value="P:cell division"/>
    <property type="evidence" value="ECO:0007669"/>
    <property type="project" value="UniProtKB-KW"/>
</dbReference>
<gene>
    <name evidence="10" type="ORF">KIN20_011571</name>
</gene>
<reference evidence="10" key="1">
    <citation type="submission" date="2021-06" db="EMBL/GenBank/DDBJ databases">
        <title>Parelaphostrongylus tenuis whole genome reference sequence.</title>
        <authorList>
            <person name="Garwood T.J."/>
            <person name="Larsen P.A."/>
            <person name="Fountain-Jones N.M."/>
            <person name="Garbe J.R."/>
            <person name="Macchietto M.G."/>
            <person name="Kania S.A."/>
            <person name="Gerhold R.W."/>
            <person name="Richards J.E."/>
            <person name="Wolf T.M."/>
        </authorList>
    </citation>
    <scope>NUCLEOTIDE SEQUENCE</scope>
    <source>
        <strain evidence="10">MNPRO001-30</strain>
        <tissue evidence="10">Meninges</tissue>
    </source>
</reference>
<comment type="subcellular location">
    <subcellularLocation>
        <location evidence="1">Chromosome</location>
        <location evidence="1">Centromere</location>
    </subcellularLocation>
</comment>
<keyword evidence="5" id="KW-0498">Mitosis</keyword>
<evidence type="ECO:0000259" key="9">
    <source>
        <dbReference type="Pfam" id="PF03800"/>
    </source>
</evidence>
<sequence>MISSVYSKISRDNKSFLEVDVGITPQGPYGAFGIVPHDVKFQLASMMAALRLVEKQSFRNVFDSSRPRSIVDALTCLNVDINVEDVVHPKADRIQLIYNAFCTQILGVPERSLSELPFDCNCNSETAELHQRSIPLTLLFTTMRCFTTDFGDESCDFTIRRFTHTSSRAITAPLMSPLCYQSFFDIYRIFDMSCCRSVISCCEHIFKELSDRDETKRLRSTSLPELTGTEGQQVMQEHRERSCSPTKSLEDLRGRRRQFEAPKVIEDRASEISIEAPIHCH</sequence>
<keyword evidence="3" id="KW-0158">Chromosome</keyword>
<dbReference type="InterPro" id="IPR038275">
    <property type="entry name" value="Nuf2_N_sf"/>
</dbReference>
<evidence type="ECO:0000256" key="6">
    <source>
        <dbReference type="ARBA" id="ARBA00023054"/>
    </source>
</evidence>
<evidence type="ECO:0000256" key="4">
    <source>
        <dbReference type="ARBA" id="ARBA00022618"/>
    </source>
</evidence>
<keyword evidence="6" id="KW-0175">Coiled coil</keyword>
<keyword evidence="7" id="KW-0131">Cell cycle</keyword>